<evidence type="ECO:0000313" key="2">
    <source>
        <dbReference type="EMBL" id="TNH29933.1"/>
    </source>
</evidence>
<dbReference type="OrthoDB" id="9844547at2"/>
<reference evidence="2 3" key="1">
    <citation type="submission" date="2019-06" db="EMBL/GenBank/DDBJ databases">
        <title>Micromonospora ordensis sp. nov., isolated from deep marine sediment.</title>
        <authorList>
            <person name="Veyisoglu A."/>
            <person name="Carro L."/>
            <person name="Klenk H.-P."/>
            <person name="Sahin N."/>
        </authorList>
    </citation>
    <scope>NUCLEOTIDE SEQUENCE [LARGE SCALE GENOMIC DNA]</scope>
    <source>
        <strain evidence="2 3">S2509</strain>
    </source>
</reference>
<dbReference type="EMBL" id="VDFY01000129">
    <property type="protein sequence ID" value="TNH29933.1"/>
    <property type="molecule type" value="Genomic_DNA"/>
</dbReference>
<sequence>MADDIERDKPRRRRIALWIALSAVAVIGAVAFYAVRHTYQSSGAFRVGTCFLVNDDTSISEAAGLREVSGRAKVVSCGTAHDAEITRTARHPSGCSPEGAWLNSRDQIYCVTVSR</sequence>
<dbReference type="AlphaFoldDB" id="A0A5C4QUS5"/>
<feature type="transmembrane region" description="Helical" evidence="1">
    <location>
        <begin position="15"/>
        <end position="35"/>
    </location>
</feature>
<proteinExistence type="predicted"/>
<keyword evidence="1" id="KW-0812">Transmembrane</keyword>
<evidence type="ECO:0000313" key="3">
    <source>
        <dbReference type="Proteomes" id="UP000306145"/>
    </source>
</evidence>
<evidence type="ECO:0000256" key="1">
    <source>
        <dbReference type="SAM" id="Phobius"/>
    </source>
</evidence>
<keyword evidence="1" id="KW-1133">Transmembrane helix</keyword>
<protein>
    <submittedName>
        <fullName evidence="2">Uncharacterized protein</fullName>
    </submittedName>
</protein>
<keyword evidence="3" id="KW-1185">Reference proteome</keyword>
<keyword evidence="1" id="KW-0472">Membrane</keyword>
<gene>
    <name evidence="2" type="ORF">FHG89_10135</name>
</gene>
<dbReference type="RefSeq" id="WP_139584118.1">
    <property type="nucleotide sequence ID" value="NZ_VDFY01000129.1"/>
</dbReference>
<accession>A0A5C4QUS5</accession>
<dbReference type="Proteomes" id="UP000306145">
    <property type="component" value="Unassembled WGS sequence"/>
</dbReference>
<comment type="caution">
    <text evidence="2">The sequence shown here is derived from an EMBL/GenBank/DDBJ whole genome shotgun (WGS) entry which is preliminary data.</text>
</comment>
<organism evidence="2 3">
    <name type="scientific">Micromonospora orduensis</name>
    <dbReference type="NCBI Taxonomy" id="1420891"/>
    <lineage>
        <taxon>Bacteria</taxon>
        <taxon>Bacillati</taxon>
        <taxon>Actinomycetota</taxon>
        <taxon>Actinomycetes</taxon>
        <taxon>Micromonosporales</taxon>
        <taxon>Micromonosporaceae</taxon>
        <taxon>Micromonospora</taxon>
    </lineage>
</organism>
<name>A0A5C4QUS5_9ACTN</name>